<accession>A0A1B7MF58</accession>
<proteinExistence type="predicted"/>
<dbReference type="InParanoid" id="A0A1B7MF58"/>
<dbReference type="OrthoDB" id="64736at2759"/>
<dbReference type="Proteomes" id="UP000092154">
    <property type="component" value="Unassembled WGS sequence"/>
</dbReference>
<gene>
    <name evidence="1" type="ORF">K503DRAFT_806237</name>
</gene>
<reference evidence="1 2" key="1">
    <citation type="submission" date="2016-06" db="EMBL/GenBank/DDBJ databases">
        <title>Comparative genomics of the ectomycorrhizal sister species Rhizopogon vinicolor and Rhizopogon vesiculosus (Basidiomycota: Boletales) reveals a divergence of the mating type B locus.</title>
        <authorList>
            <consortium name="DOE Joint Genome Institute"/>
            <person name="Mujic A.B."/>
            <person name="Kuo A."/>
            <person name="Tritt A."/>
            <person name="Lipzen A."/>
            <person name="Chen C."/>
            <person name="Johnson J."/>
            <person name="Sharma A."/>
            <person name="Barry K."/>
            <person name="Grigoriev I.V."/>
            <person name="Spatafora J.W."/>
        </authorList>
    </citation>
    <scope>NUCLEOTIDE SEQUENCE [LARGE SCALE GENOMIC DNA]</scope>
    <source>
        <strain evidence="1 2">AM-OR11-026</strain>
    </source>
</reference>
<sequence length="51" mass="5771">MLAIGEQWDAQTWGQTESLGTVGDTWSIVQILAMKLYGGQAYPVRRSRRPF</sequence>
<evidence type="ECO:0000313" key="2">
    <source>
        <dbReference type="Proteomes" id="UP000092154"/>
    </source>
</evidence>
<dbReference type="EMBL" id="KV449505">
    <property type="protein sequence ID" value="OAX31237.1"/>
    <property type="molecule type" value="Genomic_DNA"/>
</dbReference>
<dbReference type="AlphaFoldDB" id="A0A1B7MF58"/>
<protein>
    <submittedName>
        <fullName evidence="1">Uncharacterized protein</fullName>
    </submittedName>
</protein>
<name>A0A1B7MF58_9AGAM</name>
<evidence type="ECO:0000313" key="1">
    <source>
        <dbReference type="EMBL" id="OAX31237.1"/>
    </source>
</evidence>
<organism evidence="1 2">
    <name type="scientific">Rhizopogon vinicolor AM-OR11-026</name>
    <dbReference type="NCBI Taxonomy" id="1314800"/>
    <lineage>
        <taxon>Eukaryota</taxon>
        <taxon>Fungi</taxon>
        <taxon>Dikarya</taxon>
        <taxon>Basidiomycota</taxon>
        <taxon>Agaricomycotina</taxon>
        <taxon>Agaricomycetes</taxon>
        <taxon>Agaricomycetidae</taxon>
        <taxon>Boletales</taxon>
        <taxon>Suillineae</taxon>
        <taxon>Rhizopogonaceae</taxon>
        <taxon>Rhizopogon</taxon>
    </lineage>
</organism>
<keyword evidence="2" id="KW-1185">Reference proteome</keyword>